<name>A0A812BBR8_ACAPH</name>
<keyword evidence="3" id="KW-1185">Reference proteome</keyword>
<feature type="compositionally biased region" description="Low complexity" evidence="1">
    <location>
        <begin position="1"/>
        <end position="17"/>
    </location>
</feature>
<dbReference type="PANTHER" id="PTHR45786">
    <property type="entry name" value="DNA BINDING PROTEIN-LIKE"/>
    <property type="match status" value="1"/>
</dbReference>
<sequence>MNAQGAATASASRVSVTHHQSLLRNVRKTAATAKSRAIETLDRRSACQSRDATATARARAAETTLRRICAKCYECCYHRQVEGSRVRQSRDAAATETARAAANPLRKTVRNATNAATTATTARSRAAETFDRRRAHQSRDAAATARSRVSESALAGQPAMPATLQRLLLPEIPRANRQGQRDFQGLLQTWPLCAYLKFPKLAEHASAASFRVPRSDVILLLQALRHEVKSYICNFKYAFENAPVPSFSIVIDADKRPHNEYERRYNAPACNEMAAIIHGKQDLTRDIVLKSRGGALCRISESHRSYDASQYPLHFPYVDDG</sequence>
<feature type="region of interest" description="Disordered" evidence="1">
    <location>
        <begin position="1"/>
        <end position="20"/>
    </location>
</feature>
<evidence type="ECO:0000313" key="3">
    <source>
        <dbReference type="Proteomes" id="UP000597762"/>
    </source>
</evidence>
<proteinExistence type="predicted"/>
<comment type="caution">
    <text evidence="2">The sequence shown here is derived from an EMBL/GenBank/DDBJ whole genome shotgun (WGS) entry which is preliminary data.</text>
</comment>
<evidence type="ECO:0000256" key="1">
    <source>
        <dbReference type="SAM" id="MobiDB-lite"/>
    </source>
</evidence>
<dbReference type="AlphaFoldDB" id="A0A812BBR8"/>
<dbReference type="PANTHER" id="PTHR45786:SF74">
    <property type="entry name" value="ATP-DEPENDENT DNA HELICASE"/>
    <property type="match status" value="1"/>
</dbReference>
<dbReference type="OrthoDB" id="10051381at2759"/>
<feature type="compositionally biased region" description="Low complexity" evidence="1">
    <location>
        <begin position="112"/>
        <end position="124"/>
    </location>
</feature>
<reference evidence="2" key="1">
    <citation type="submission" date="2021-01" db="EMBL/GenBank/DDBJ databases">
        <authorList>
            <person name="Li R."/>
            <person name="Bekaert M."/>
        </authorList>
    </citation>
    <scope>NUCLEOTIDE SEQUENCE</scope>
    <source>
        <strain evidence="2">Farmed</strain>
    </source>
</reference>
<evidence type="ECO:0000313" key="2">
    <source>
        <dbReference type="EMBL" id="CAE1173739.1"/>
    </source>
</evidence>
<dbReference type="Proteomes" id="UP000597762">
    <property type="component" value="Unassembled WGS sequence"/>
</dbReference>
<protein>
    <submittedName>
        <fullName evidence="2">Uncharacterized protein</fullName>
    </submittedName>
</protein>
<dbReference type="EMBL" id="CAHIKZ030000427">
    <property type="protein sequence ID" value="CAE1173739.1"/>
    <property type="molecule type" value="Genomic_DNA"/>
</dbReference>
<organism evidence="2 3">
    <name type="scientific">Acanthosepion pharaonis</name>
    <name type="common">Pharaoh cuttlefish</name>
    <name type="synonym">Sepia pharaonis</name>
    <dbReference type="NCBI Taxonomy" id="158019"/>
    <lineage>
        <taxon>Eukaryota</taxon>
        <taxon>Metazoa</taxon>
        <taxon>Spiralia</taxon>
        <taxon>Lophotrochozoa</taxon>
        <taxon>Mollusca</taxon>
        <taxon>Cephalopoda</taxon>
        <taxon>Coleoidea</taxon>
        <taxon>Decapodiformes</taxon>
        <taxon>Sepiida</taxon>
        <taxon>Sepiina</taxon>
        <taxon>Sepiidae</taxon>
        <taxon>Acanthosepion</taxon>
    </lineage>
</organism>
<gene>
    <name evidence="2" type="ORF">SPHA_12780</name>
</gene>
<feature type="region of interest" description="Disordered" evidence="1">
    <location>
        <begin position="112"/>
        <end position="155"/>
    </location>
</feature>
<accession>A0A812BBR8</accession>